<keyword evidence="3" id="KW-0378">Hydrolase</keyword>
<organism evidence="6 7">
    <name type="scientific">Zhihengliuella salsuginis</name>
    <dbReference type="NCBI Taxonomy" id="578222"/>
    <lineage>
        <taxon>Bacteria</taxon>
        <taxon>Bacillati</taxon>
        <taxon>Actinomycetota</taxon>
        <taxon>Actinomycetes</taxon>
        <taxon>Micrococcales</taxon>
        <taxon>Micrococcaceae</taxon>
        <taxon>Zhihengliuella</taxon>
    </lineage>
</organism>
<keyword evidence="7" id="KW-1185">Reference proteome</keyword>
<evidence type="ECO:0000256" key="2">
    <source>
        <dbReference type="ARBA" id="ARBA00022723"/>
    </source>
</evidence>
<evidence type="ECO:0000256" key="1">
    <source>
        <dbReference type="ARBA" id="ARBA00022722"/>
    </source>
</evidence>
<evidence type="ECO:0000313" key="7">
    <source>
        <dbReference type="Proteomes" id="UP000642819"/>
    </source>
</evidence>
<dbReference type="EMBL" id="BMXK01000007">
    <property type="protein sequence ID" value="GHD07558.1"/>
    <property type="molecule type" value="Genomic_DNA"/>
</dbReference>
<accession>A0ABQ3GHU0</accession>
<dbReference type="SUPFAM" id="SSF88723">
    <property type="entry name" value="PIN domain-like"/>
    <property type="match status" value="1"/>
</dbReference>
<comment type="caution">
    <text evidence="6">The sequence shown here is derived from an EMBL/GenBank/DDBJ whole genome shotgun (WGS) entry which is preliminary data.</text>
</comment>
<proteinExistence type="predicted"/>
<dbReference type="InterPro" id="IPR002716">
    <property type="entry name" value="PIN_dom"/>
</dbReference>
<dbReference type="RefSeq" id="WP_189349859.1">
    <property type="nucleotide sequence ID" value="NZ_BMXK01000007.1"/>
</dbReference>
<dbReference type="Proteomes" id="UP000642819">
    <property type="component" value="Unassembled WGS sequence"/>
</dbReference>
<evidence type="ECO:0000256" key="4">
    <source>
        <dbReference type="ARBA" id="ARBA00022842"/>
    </source>
</evidence>
<gene>
    <name evidence="6" type="ORF">GCM10008096_18430</name>
</gene>
<keyword evidence="2" id="KW-0479">Metal-binding</keyword>
<evidence type="ECO:0000313" key="6">
    <source>
        <dbReference type="EMBL" id="GHD07558.1"/>
    </source>
</evidence>
<name>A0ABQ3GHU0_9MICC</name>
<keyword evidence="4" id="KW-0460">Magnesium</keyword>
<evidence type="ECO:0000259" key="5">
    <source>
        <dbReference type="Pfam" id="PF13470"/>
    </source>
</evidence>
<protein>
    <recommendedName>
        <fullName evidence="5">PIN domain-containing protein</fullName>
    </recommendedName>
</protein>
<sequence length="206" mass="22889">MQKVLVDANVLYSRTLRDWIALLSTSPAGELFACRWTEDIMAEAIHAIRKARPDLTGGQIAHVRESISRAFGPDGLVRDYEVPDPALFSDPHDAHVHGAALACGASILVTSNVKDFQDIMDDDNASYEVFTPDEFLLLVNESAPECVREVIERQVEYLIKKEPEFDLPGRLKQSGAVEFARVVAEHLQNLDIGKIYARVQKATALD</sequence>
<dbReference type="Pfam" id="PF13470">
    <property type="entry name" value="PIN_3"/>
    <property type="match status" value="1"/>
</dbReference>
<feature type="domain" description="PIN" evidence="5">
    <location>
        <begin position="3"/>
        <end position="114"/>
    </location>
</feature>
<keyword evidence="1" id="KW-0540">Nuclease</keyword>
<dbReference type="InterPro" id="IPR029060">
    <property type="entry name" value="PIN-like_dom_sf"/>
</dbReference>
<reference evidence="7" key="1">
    <citation type="journal article" date="2019" name="Int. J. Syst. Evol. Microbiol.">
        <title>The Global Catalogue of Microorganisms (GCM) 10K type strain sequencing project: providing services to taxonomists for standard genome sequencing and annotation.</title>
        <authorList>
            <consortium name="The Broad Institute Genomics Platform"/>
            <consortium name="The Broad Institute Genome Sequencing Center for Infectious Disease"/>
            <person name="Wu L."/>
            <person name="Ma J."/>
        </authorList>
    </citation>
    <scope>NUCLEOTIDE SEQUENCE [LARGE SCALE GENOMIC DNA]</scope>
    <source>
        <strain evidence="7">KCTC 19466</strain>
    </source>
</reference>
<evidence type="ECO:0000256" key="3">
    <source>
        <dbReference type="ARBA" id="ARBA00022801"/>
    </source>
</evidence>